<keyword evidence="1" id="KW-1133">Transmembrane helix</keyword>
<evidence type="ECO:0000313" key="3">
    <source>
        <dbReference type="Proteomes" id="UP000199184"/>
    </source>
</evidence>
<evidence type="ECO:0000256" key="1">
    <source>
        <dbReference type="SAM" id="Phobius"/>
    </source>
</evidence>
<protein>
    <submittedName>
        <fullName evidence="2">Uncharacterized protein</fullName>
    </submittedName>
</protein>
<keyword evidence="3" id="KW-1185">Reference proteome</keyword>
<dbReference type="EMBL" id="FMAI01000034">
    <property type="protein sequence ID" value="SCB55077.1"/>
    <property type="molecule type" value="Genomic_DNA"/>
</dbReference>
<name>A0A1C3XS37_9BRAD</name>
<dbReference type="Proteomes" id="UP000199184">
    <property type="component" value="Unassembled WGS sequence"/>
</dbReference>
<reference evidence="3" key="1">
    <citation type="submission" date="2016-08" db="EMBL/GenBank/DDBJ databases">
        <authorList>
            <person name="Varghese N."/>
            <person name="Submissions Spin"/>
        </authorList>
    </citation>
    <scope>NUCLEOTIDE SEQUENCE [LARGE SCALE GENOMIC DNA]</scope>
    <source>
        <strain evidence="3">ERR11</strain>
    </source>
</reference>
<organism evidence="2 3">
    <name type="scientific">Bradyrhizobium shewense</name>
    <dbReference type="NCBI Taxonomy" id="1761772"/>
    <lineage>
        <taxon>Bacteria</taxon>
        <taxon>Pseudomonadati</taxon>
        <taxon>Pseudomonadota</taxon>
        <taxon>Alphaproteobacteria</taxon>
        <taxon>Hyphomicrobiales</taxon>
        <taxon>Nitrobacteraceae</taxon>
        <taxon>Bradyrhizobium</taxon>
    </lineage>
</organism>
<sequence>MKAFWVDHNVAHKMALLRDDIQLSILAALTVFFCLATIALVGSDLLFGIPLKARCAATEAPAWASPTLGPK</sequence>
<evidence type="ECO:0000313" key="2">
    <source>
        <dbReference type="EMBL" id="SCB55077.1"/>
    </source>
</evidence>
<keyword evidence="1" id="KW-0472">Membrane</keyword>
<gene>
    <name evidence="2" type="ORF">GA0061098_103451</name>
</gene>
<accession>A0A1C3XS37</accession>
<dbReference type="AlphaFoldDB" id="A0A1C3XS37"/>
<feature type="transmembrane region" description="Helical" evidence="1">
    <location>
        <begin position="21"/>
        <end position="42"/>
    </location>
</feature>
<proteinExistence type="predicted"/>
<keyword evidence="1" id="KW-0812">Transmembrane</keyword>